<sequence length="265" mass="27453">MKRQQTTSWAMPVVTVIAVAASIVAAFFGSGALGGTAVSEAAGGWLSTSATPLAPGGGAFRIWSVIYLGLAGYAIWQLSAGARASSRQRALRPWAMLSAALNAAWIWMVQLDLLAGSVVVILALLAVLIRMLLLLRDSQPRSWAELILSDGTFGLYLGWVCVATVANIAGWLGSLGATTFTGWILAVYGVLAVAAAVGIATARYTQGRLAVGLALSWGLLWIAAGRFSGEFESAATAWGAVAAGIAVLVATVLIRIRSRRPLGPA</sequence>
<keyword evidence="3 6" id="KW-0812">Transmembrane</keyword>
<evidence type="ECO:0000256" key="6">
    <source>
        <dbReference type="SAM" id="Phobius"/>
    </source>
</evidence>
<feature type="transmembrane region" description="Helical" evidence="6">
    <location>
        <begin position="58"/>
        <end position="78"/>
    </location>
</feature>
<proteinExistence type="inferred from homology"/>
<comment type="caution">
    <text evidence="7">The sequence shown here is derived from an EMBL/GenBank/DDBJ whole genome shotgun (WGS) entry which is preliminary data.</text>
</comment>
<evidence type="ECO:0000313" key="8">
    <source>
        <dbReference type="Proteomes" id="UP000547528"/>
    </source>
</evidence>
<keyword evidence="4 6" id="KW-1133">Transmembrane helix</keyword>
<feature type="transmembrane region" description="Helical" evidence="6">
    <location>
        <begin position="209"/>
        <end position="229"/>
    </location>
</feature>
<feature type="transmembrane region" description="Helical" evidence="6">
    <location>
        <begin position="180"/>
        <end position="202"/>
    </location>
</feature>
<evidence type="ECO:0000256" key="5">
    <source>
        <dbReference type="ARBA" id="ARBA00023136"/>
    </source>
</evidence>
<keyword evidence="5 6" id="KW-0472">Membrane</keyword>
<evidence type="ECO:0000256" key="3">
    <source>
        <dbReference type="ARBA" id="ARBA00022692"/>
    </source>
</evidence>
<organism evidence="7 8">
    <name type="scientific">Garicola koreensis</name>
    <dbReference type="NCBI Taxonomy" id="1262554"/>
    <lineage>
        <taxon>Bacteria</taxon>
        <taxon>Bacillati</taxon>
        <taxon>Actinomycetota</taxon>
        <taxon>Actinomycetes</taxon>
        <taxon>Micrococcales</taxon>
        <taxon>Micrococcaceae</taxon>
        <taxon>Garicola</taxon>
    </lineage>
</organism>
<dbReference type="EMBL" id="JACIBT010000003">
    <property type="protein sequence ID" value="MBB3667802.1"/>
    <property type="molecule type" value="Genomic_DNA"/>
</dbReference>
<evidence type="ECO:0000256" key="2">
    <source>
        <dbReference type="ARBA" id="ARBA00007524"/>
    </source>
</evidence>
<dbReference type="InterPro" id="IPR004307">
    <property type="entry name" value="TspO_MBR"/>
</dbReference>
<accession>A0A7W5XKP4</accession>
<keyword evidence="8" id="KW-1185">Reference proteome</keyword>
<dbReference type="Pfam" id="PF03073">
    <property type="entry name" value="TspO_MBR"/>
    <property type="match status" value="1"/>
</dbReference>
<comment type="similarity">
    <text evidence="2">Belongs to the TspO/BZRP family.</text>
</comment>
<evidence type="ECO:0000313" key="7">
    <source>
        <dbReference type="EMBL" id="MBB3667802.1"/>
    </source>
</evidence>
<comment type="subcellular location">
    <subcellularLocation>
        <location evidence="1">Membrane</location>
        <topology evidence="1">Multi-pass membrane protein</topology>
    </subcellularLocation>
</comment>
<feature type="transmembrane region" description="Helical" evidence="6">
    <location>
        <begin position="90"/>
        <end position="108"/>
    </location>
</feature>
<feature type="transmembrane region" description="Helical" evidence="6">
    <location>
        <begin position="12"/>
        <end position="38"/>
    </location>
</feature>
<evidence type="ECO:0008006" key="9">
    <source>
        <dbReference type="Google" id="ProtNLM"/>
    </source>
</evidence>
<evidence type="ECO:0000256" key="1">
    <source>
        <dbReference type="ARBA" id="ARBA00004141"/>
    </source>
</evidence>
<feature type="transmembrane region" description="Helical" evidence="6">
    <location>
        <begin position="114"/>
        <end position="133"/>
    </location>
</feature>
<dbReference type="AlphaFoldDB" id="A0A7W5XKP4"/>
<evidence type="ECO:0000256" key="4">
    <source>
        <dbReference type="ARBA" id="ARBA00022989"/>
    </source>
</evidence>
<dbReference type="GO" id="GO:0016020">
    <property type="term" value="C:membrane"/>
    <property type="evidence" value="ECO:0007669"/>
    <property type="project" value="UniProtKB-SubCell"/>
</dbReference>
<name>A0A7W5XKP4_9MICC</name>
<dbReference type="Proteomes" id="UP000547528">
    <property type="component" value="Unassembled WGS sequence"/>
</dbReference>
<gene>
    <name evidence="7" type="ORF">FHX47_001423</name>
</gene>
<dbReference type="InterPro" id="IPR038330">
    <property type="entry name" value="TspO/MBR-related_sf"/>
</dbReference>
<dbReference type="RefSeq" id="WP_221206174.1">
    <property type="nucleotide sequence ID" value="NZ_BAABKR010000001.1"/>
</dbReference>
<dbReference type="Gene3D" id="1.20.1260.100">
    <property type="entry name" value="TspO/MBR protein"/>
    <property type="match status" value="1"/>
</dbReference>
<feature type="transmembrane region" description="Helical" evidence="6">
    <location>
        <begin position="153"/>
        <end position="174"/>
    </location>
</feature>
<feature type="transmembrane region" description="Helical" evidence="6">
    <location>
        <begin position="235"/>
        <end position="254"/>
    </location>
</feature>
<reference evidence="7 8" key="1">
    <citation type="submission" date="2020-08" db="EMBL/GenBank/DDBJ databases">
        <title>Sequencing the genomes of 1000 actinobacteria strains.</title>
        <authorList>
            <person name="Klenk H.-P."/>
        </authorList>
    </citation>
    <scope>NUCLEOTIDE SEQUENCE [LARGE SCALE GENOMIC DNA]</scope>
    <source>
        <strain evidence="7 8">DSM 28238</strain>
    </source>
</reference>
<protein>
    <recommendedName>
        <fullName evidence="9">Tryptophan-rich sensory protein</fullName>
    </recommendedName>
</protein>